<proteinExistence type="predicted"/>
<comment type="caution">
    <text evidence="1">The sequence shown here is derived from an EMBL/GenBank/DDBJ whole genome shotgun (WGS) entry which is preliminary data.</text>
</comment>
<protein>
    <submittedName>
        <fullName evidence="1">Uncharacterized protein</fullName>
    </submittedName>
</protein>
<dbReference type="AlphaFoldDB" id="A0A4Y2AFE0"/>
<dbReference type="Proteomes" id="UP000499080">
    <property type="component" value="Unassembled WGS sequence"/>
</dbReference>
<keyword evidence="2" id="KW-1185">Reference proteome</keyword>
<organism evidence="1 2">
    <name type="scientific">Araneus ventricosus</name>
    <name type="common">Orbweaver spider</name>
    <name type="synonym">Epeira ventricosa</name>
    <dbReference type="NCBI Taxonomy" id="182803"/>
    <lineage>
        <taxon>Eukaryota</taxon>
        <taxon>Metazoa</taxon>
        <taxon>Ecdysozoa</taxon>
        <taxon>Arthropoda</taxon>
        <taxon>Chelicerata</taxon>
        <taxon>Arachnida</taxon>
        <taxon>Araneae</taxon>
        <taxon>Araneomorphae</taxon>
        <taxon>Entelegynae</taxon>
        <taxon>Araneoidea</taxon>
        <taxon>Araneidae</taxon>
        <taxon>Araneus</taxon>
    </lineage>
</organism>
<reference evidence="1 2" key="1">
    <citation type="journal article" date="2019" name="Sci. Rep.">
        <title>Orb-weaving spider Araneus ventricosus genome elucidates the spidroin gene catalogue.</title>
        <authorList>
            <person name="Kono N."/>
            <person name="Nakamura H."/>
            <person name="Ohtoshi R."/>
            <person name="Moran D.A.P."/>
            <person name="Shinohara A."/>
            <person name="Yoshida Y."/>
            <person name="Fujiwara M."/>
            <person name="Mori M."/>
            <person name="Tomita M."/>
            <person name="Arakawa K."/>
        </authorList>
    </citation>
    <scope>NUCLEOTIDE SEQUENCE [LARGE SCALE GENOMIC DNA]</scope>
</reference>
<gene>
    <name evidence="1" type="ORF">AVEN_42980_1</name>
</gene>
<dbReference type="Pfam" id="PF03564">
    <property type="entry name" value="DUF1759"/>
    <property type="match status" value="1"/>
</dbReference>
<dbReference type="InterPro" id="IPR005312">
    <property type="entry name" value="DUF1759"/>
</dbReference>
<dbReference type="OrthoDB" id="6467903at2759"/>
<evidence type="ECO:0000313" key="2">
    <source>
        <dbReference type="Proteomes" id="UP000499080"/>
    </source>
</evidence>
<accession>A0A4Y2AFE0</accession>
<sequence>MLQKLNRLRGTSRDRVTRLNKAAEFYERPATPEESEIILNQKLQNVLGLKAQMKKLLADYLDLPDSTNLEESLDVIYNMEAKIEDLQVKFKILITKYCKAPNADNVPMTDHKPKLKIPNLPLPEFTGKYEKYESFKTQFMSIIGNNESSNDNQKCCYLKASLKGDAKFIESTQDTFQSLLSALDASYQNNRAVIGTLIKNVLSFGKANDSPRQQRNLVDIIKRNLRALENLKLSRYNLSDALLVHILEGKIDSESQKLYQRENKSIEILSLDCFLNFIEDRARILEGISKNCTTTVNSNSNKQFVKPKQNFQVQNH</sequence>
<name>A0A4Y2AFE0_ARAVE</name>
<evidence type="ECO:0000313" key="1">
    <source>
        <dbReference type="EMBL" id="GBL78498.1"/>
    </source>
</evidence>
<dbReference type="EMBL" id="BGPR01000015">
    <property type="protein sequence ID" value="GBL78498.1"/>
    <property type="molecule type" value="Genomic_DNA"/>
</dbReference>